<organism evidence="5 7">
    <name type="scientific">Alteromonas australica</name>
    <dbReference type="NCBI Taxonomy" id="589873"/>
    <lineage>
        <taxon>Bacteria</taxon>
        <taxon>Pseudomonadati</taxon>
        <taxon>Pseudomonadota</taxon>
        <taxon>Gammaproteobacteria</taxon>
        <taxon>Alteromonadales</taxon>
        <taxon>Alteromonadaceae</taxon>
        <taxon>Alteromonas/Salinimonas group</taxon>
        <taxon>Alteromonas</taxon>
    </lineage>
</organism>
<dbReference type="Proteomes" id="UP000264779">
    <property type="component" value="Unassembled WGS sequence"/>
</dbReference>
<dbReference type="Gene3D" id="3.40.50.2300">
    <property type="match status" value="1"/>
</dbReference>
<dbReference type="SMART" id="SM00448">
    <property type="entry name" value="REC"/>
    <property type="match status" value="1"/>
</dbReference>
<dbReference type="CDD" id="cd00077">
    <property type="entry name" value="HDc"/>
    <property type="match status" value="1"/>
</dbReference>
<keyword evidence="1" id="KW-0597">Phosphoprotein</keyword>
<dbReference type="SUPFAM" id="SSF52172">
    <property type="entry name" value="CheY-like"/>
    <property type="match status" value="1"/>
</dbReference>
<proteinExistence type="predicted"/>
<dbReference type="InterPro" id="IPR011006">
    <property type="entry name" value="CheY-like_superfamily"/>
</dbReference>
<dbReference type="InterPro" id="IPR052020">
    <property type="entry name" value="Cyclic_di-GMP/3'3'-cGAMP_PDE"/>
</dbReference>
<protein>
    <submittedName>
        <fullName evidence="5">Two-component system response regulator</fullName>
    </submittedName>
</protein>
<dbReference type="OrthoDB" id="9802066at2"/>
<comment type="caution">
    <text evidence="5">The sequence shown here is derived from an EMBL/GenBank/DDBJ whole genome shotgun (WGS) entry which is preliminary data.</text>
</comment>
<feature type="domain" description="HD-GYP" evidence="3">
    <location>
        <begin position="148"/>
        <end position="345"/>
    </location>
</feature>
<evidence type="ECO:0000259" key="2">
    <source>
        <dbReference type="PROSITE" id="PS50110"/>
    </source>
</evidence>
<evidence type="ECO:0000313" key="6">
    <source>
        <dbReference type="Proteomes" id="UP000263517"/>
    </source>
</evidence>
<evidence type="ECO:0000313" key="5">
    <source>
        <dbReference type="EMBL" id="HBU51652.1"/>
    </source>
</evidence>
<name>A0A349TPP3_9ALTE</name>
<dbReference type="GO" id="GO:0008081">
    <property type="term" value="F:phosphoric diester hydrolase activity"/>
    <property type="evidence" value="ECO:0007669"/>
    <property type="project" value="UniProtKB-ARBA"/>
</dbReference>
<dbReference type="GO" id="GO:0000160">
    <property type="term" value="P:phosphorelay signal transduction system"/>
    <property type="evidence" value="ECO:0007669"/>
    <property type="project" value="InterPro"/>
</dbReference>
<evidence type="ECO:0000259" key="3">
    <source>
        <dbReference type="PROSITE" id="PS51832"/>
    </source>
</evidence>
<dbReference type="SMART" id="SM00471">
    <property type="entry name" value="HDc"/>
    <property type="match status" value="1"/>
</dbReference>
<reference evidence="6 7" key="1">
    <citation type="journal article" date="2018" name="Nat. Biotechnol.">
        <title>A standardized bacterial taxonomy based on genome phylogeny substantially revises the tree of life.</title>
        <authorList>
            <person name="Parks D.H."/>
            <person name="Chuvochina M."/>
            <person name="Waite D.W."/>
            <person name="Rinke C."/>
            <person name="Skarshewski A."/>
            <person name="Chaumeil P.A."/>
            <person name="Hugenholtz P."/>
        </authorList>
    </citation>
    <scope>NUCLEOTIDE SEQUENCE [LARGE SCALE GENOMIC DNA]</scope>
    <source>
        <strain evidence="5">UBA11621</strain>
        <strain evidence="4">UBA11978</strain>
    </source>
</reference>
<dbReference type="CDD" id="cd19920">
    <property type="entry name" value="REC_PA4781-like"/>
    <property type="match status" value="1"/>
</dbReference>
<dbReference type="PANTHER" id="PTHR45228">
    <property type="entry name" value="CYCLIC DI-GMP PHOSPHODIESTERASE TM_0186-RELATED"/>
    <property type="match status" value="1"/>
</dbReference>
<dbReference type="Pfam" id="PF00072">
    <property type="entry name" value="Response_reg"/>
    <property type="match status" value="1"/>
</dbReference>
<dbReference type="EMBL" id="DNAN01000343">
    <property type="protein sequence ID" value="HAW76005.1"/>
    <property type="molecule type" value="Genomic_DNA"/>
</dbReference>
<dbReference type="PANTHER" id="PTHR45228:SF5">
    <property type="entry name" value="CYCLIC DI-GMP PHOSPHODIESTERASE VC_1348-RELATED"/>
    <property type="match status" value="1"/>
</dbReference>
<feature type="modified residue" description="4-aspartylphosphate" evidence="1">
    <location>
        <position position="61"/>
    </location>
</feature>
<evidence type="ECO:0000313" key="4">
    <source>
        <dbReference type="EMBL" id="HAW76005.1"/>
    </source>
</evidence>
<dbReference type="RefSeq" id="WP_044446187.1">
    <property type="nucleotide sequence ID" value="NZ_CAJXAX010000005.1"/>
</dbReference>
<dbReference type="SUPFAM" id="SSF109604">
    <property type="entry name" value="HD-domain/PDEase-like"/>
    <property type="match status" value="1"/>
</dbReference>
<gene>
    <name evidence="4" type="ORF">DCW74_09765</name>
    <name evidence="5" type="ORF">DEB45_10365</name>
</gene>
<dbReference type="PROSITE" id="PS50110">
    <property type="entry name" value="RESPONSE_REGULATORY"/>
    <property type="match status" value="1"/>
</dbReference>
<dbReference type="InterPro" id="IPR001789">
    <property type="entry name" value="Sig_transdc_resp-reg_receiver"/>
</dbReference>
<dbReference type="InterPro" id="IPR003607">
    <property type="entry name" value="HD/PDEase_dom"/>
</dbReference>
<accession>A0A349TPP3</accession>
<dbReference type="AlphaFoldDB" id="A0A349TPP3"/>
<dbReference type="Gene3D" id="1.10.3210.10">
    <property type="entry name" value="Hypothetical protein af1432"/>
    <property type="match status" value="1"/>
</dbReference>
<dbReference type="InterPro" id="IPR037522">
    <property type="entry name" value="HD_GYP_dom"/>
</dbReference>
<sequence length="371" mass="40957">MTSELINKSSAFNILVVDDEPANIDILLGVLSPHYKVKVAPSGALALKIAQQYVPDLILLDIMMPGLSGFDVIKALKSNPALNNIPVIFVTALGQGEDEEKGFELGAVDYITKPISPPLVLARVKTHITLAHQMKMTELEVKKRTAELQKSQQSAISMLAAAGHYNDTDTGHHIWRMAAYSLKLAMAFGWSVEQALLLAQAAPMHDTGKIGIPDSILKAPRRLDEKEMSIMRTHAVIGHQILSQSDTPLFRLASEISHCHHEKWNGTGYPQGLKETDIPESARIVAIADVFDALTMNRPYKKAWSDEDAFNFIESESGKHFDPSLVACFLSIKAQILDTKAYWNALEKKKEMPSINEFLHTSAPPSNRENA</sequence>
<dbReference type="Proteomes" id="UP000263517">
    <property type="component" value="Unassembled WGS sequence"/>
</dbReference>
<dbReference type="EMBL" id="DONK01000152">
    <property type="protein sequence ID" value="HBU51652.1"/>
    <property type="molecule type" value="Genomic_DNA"/>
</dbReference>
<evidence type="ECO:0000256" key="1">
    <source>
        <dbReference type="PROSITE-ProRule" id="PRU00169"/>
    </source>
</evidence>
<evidence type="ECO:0000313" key="7">
    <source>
        <dbReference type="Proteomes" id="UP000264779"/>
    </source>
</evidence>
<dbReference type="PROSITE" id="PS51832">
    <property type="entry name" value="HD_GYP"/>
    <property type="match status" value="1"/>
</dbReference>
<feature type="domain" description="Response regulatory" evidence="2">
    <location>
        <begin position="13"/>
        <end position="128"/>
    </location>
</feature>
<dbReference type="Pfam" id="PF13487">
    <property type="entry name" value="HD_5"/>
    <property type="match status" value="1"/>
</dbReference>